<evidence type="ECO:0000313" key="2">
    <source>
        <dbReference type="Proteomes" id="UP000472755"/>
    </source>
</evidence>
<name>A0A6L6LPT5_9FIRM</name>
<sequence length="127" mass="14312">MDEKIHSIEKLLFVLLKRHTAFNGQFSIGVHRRFCGREFAPSGDKPPPADAPYAIGLLNALILRAADFVPDYKVSRLFYRQPGYKSRAPPPPVCFRKKQIGGTKIAGLSQKRLCDKQIQPQYCLSLP</sequence>
<evidence type="ECO:0000313" key="1">
    <source>
        <dbReference type="EMBL" id="MTS26730.1"/>
    </source>
</evidence>
<protein>
    <submittedName>
        <fullName evidence="1">Uncharacterized protein</fullName>
    </submittedName>
</protein>
<accession>A0A6L6LPT5</accession>
<dbReference type="EMBL" id="WMZU01000006">
    <property type="protein sequence ID" value="MTS26730.1"/>
    <property type="molecule type" value="Genomic_DNA"/>
</dbReference>
<comment type="caution">
    <text evidence="1">The sequence shown here is derived from an EMBL/GenBank/DDBJ whole genome shotgun (WGS) entry which is preliminary data.</text>
</comment>
<dbReference type="Proteomes" id="UP000472755">
    <property type="component" value="Unassembled WGS sequence"/>
</dbReference>
<dbReference type="AlphaFoldDB" id="A0A6L6LPT5"/>
<proteinExistence type="predicted"/>
<gene>
    <name evidence="1" type="ORF">GMD59_05445</name>
</gene>
<dbReference type="RefSeq" id="WP_172726034.1">
    <property type="nucleotide sequence ID" value="NZ_JAFHCL010000016.1"/>
</dbReference>
<reference evidence="1 2" key="1">
    <citation type="journal article" date="2019" name="Nat. Med.">
        <title>A library of human gut bacterial isolates paired with longitudinal multiomics data enables mechanistic microbiome research.</title>
        <authorList>
            <person name="Poyet M."/>
            <person name="Groussin M."/>
            <person name="Gibbons S.M."/>
            <person name="Avila-Pacheco J."/>
            <person name="Jiang X."/>
            <person name="Kearney S.M."/>
            <person name="Perrotta A.R."/>
            <person name="Berdy B."/>
            <person name="Zhao S."/>
            <person name="Lieberman T.D."/>
            <person name="Swanson P.K."/>
            <person name="Smith M."/>
            <person name="Roesemann S."/>
            <person name="Alexander J.E."/>
            <person name="Rich S.A."/>
            <person name="Livny J."/>
            <person name="Vlamakis H."/>
            <person name="Clish C."/>
            <person name="Bullock K."/>
            <person name="Deik A."/>
            <person name="Scott J."/>
            <person name="Pierce K.A."/>
            <person name="Xavier R.J."/>
            <person name="Alm E.J."/>
        </authorList>
    </citation>
    <scope>NUCLEOTIDE SEQUENCE [LARGE SCALE GENOMIC DNA]</scope>
    <source>
        <strain evidence="1 2">BIOML-A4</strain>
    </source>
</reference>
<organism evidence="1 2">
    <name type="scientific">Ruthenibacterium lactatiformans</name>
    <dbReference type="NCBI Taxonomy" id="1550024"/>
    <lineage>
        <taxon>Bacteria</taxon>
        <taxon>Bacillati</taxon>
        <taxon>Bacillota</taxon>
        <taxon>Clostridia</taxon>
        <taxon>Eubacteriales</taxon>
        <taxon>Oscillospiraceae</taxon>
        <taxon>Ruthenibacterium</taxon>
    </lineage>
</organism>